<dbReference type="SMART" id="SM00733">
    <property type="entry name" value="Mterf"/>
    <property type="match status" value="3"/>
</dbReference>
<keyword evidence="2" id="KW-0805">Transcription regulation</keyword>
<keyword evidence="2" id="KW-0806">Transcription termination</keyword>
<dbReference type="InterPro" id="IPR003690">
    <property type="entry name" value="MTERF"/>
</dbReference>
<dbReference type="AlphaFoldDB" id="A0A835PC37"/>
<dbReference type="Pfam" id="PF02536">
    <property type="entry name" value="mTERF"/>
    <property type="match status" value="2"/>
</dbReference>
<name>A0A835PC37_VANPL</name>
<dbReference type="InterPro" id="IPR038538">
    <property type="entry name" value="MTERF_sf"/>
</dbReference>
<organism evidence="4 5">
    <name type="scientific">Vanilla planifolia</name>
    <name type="common">Vanilla</name>
    <dbReference type="NCBI Taxonomy" id="51239"/>
    <lineage>
        <taxon>Eukaryota</taxon>
        <taxon>Viridiplantae</taxon>
        <taxon>Streptophyta</taxon>
        <taxon>Embryophyta</taxon>
        <taxon>Tracheophyta</taxon>
        <taxon>Spermatophyta</taxon>
        <taxon>Magnoliopsida</taxon>
        <taxon>Liliopsida</taxon>
        <taxon>Asparagales</taxon>
        <taxon>Orchidaceae</taxon>
        <taxon>Vanilloideae</taxon>
        <taxon>Vanilleae</taxon>
        <taxon>Vanilla</taxon>
    </lineage>
</organism>
<evidence type="ECO:0000256" key="2">
    <source>
        <dbReference type="ARBA" id="ARBA00022472"/>
    </source>
</evidence>
<keyword evidence="2" id="KW-0804">Transcription</keyword>
<dbReference type="GO" id="GO:0006353">
    <property type="term" value="P:DNA-templated transcription termination"/>
    <property type="evidence" value="ECO:0007669"/>
    <property type="project" value="UniProtKB-KW"/>
</dbReference>
<proteinExistence type="inferred from homology"/>
<evidence type="ECO:0000256" key="3">
    <source>
        <dbReference type="ARBA" id="ARBA00022946"/>
    </source>
</evidence>
<sequence>MVSISSASWPLIRYSNAHKFNLVLSCHLPTPGNFSTSVVENPSAKSPFIVQYLISQVGFSVEKANNASRYLSHVNSPSNPDKVIQFLRERGFEGHQIKNIVLQVPAVLCSNVEKTLNPKMKSLQEIGFSESELVRLIMKSPKILFLKGFLAKAAFCKSFFGSTDCLSLLLKDGFFLCASLENRIMPNIAYLRSCRLSEEQIVKHLRRHPRLATLSREYFKEIVEKADKFGFVRGSDVFCRALSSICMMGQRSLDARIKLLMNYGCSEAEISSIILREPGLFVYSVKNLKEKLDFLIRHGCELSYMIRKPWILKFSYEKRIWPRIILIQLLKSEGFMKSKATPYYAIRFTEKQFIDIFISPYKQKMPELHEVYLALCAGKVPLITGLSEIIGKK</sequence>
<evidence type="ECO:0000313" key="4">
    <source>
        <dbReference type="EMBL" id="KAG0450936.1"/>
    </source>
</evidence>
<keyword evidence="3" id="KW-0809">Transit peptide</keyword>
<comment type="caution">
    <text evidence="4">The sequence shown here is derived from an EMBL/GenBank/DDBJ whole genome shotgun (WGS) entry which is preliminary data.</text>
</comment>
<protein>
    <submittedName>
        <fullName evidence="4">Uncharacterized protein</fullName>
    </submittedName>
</protein>
<dbReference type="FunFam" id="1.25.70.10:FF:000001">
    <property type="entry name" value="Mitochondrial transcription termination factor-like"/>
    <property type="match status" value="1"/>
</dbReference>
<dbReference type="PANTHER" id="PTHR13068:SF236">
    <property type="entry name" value="OS02G0749800 PROTEIN"/>
    <property type="match status" value="1"/>
</dbReference>
<dbReference type="Gene3D" id="1.25.70.10">
    <property type="entry name" value="Transcription termination factor 3, mitochondrial"/>
    <property type="match status" value="1"/>
</dbReference>
<dbReference type="EMBL" id="JADCNM010000084">
    <property type="protein sequence ID" value="KAG0450936.1"/>
    <property type="molecule type" value="Genomic_DNA"/>
</dbReference>
<dbReference type="Proteomes" id="UP000639772">
    <property type="component" value="Unassembled WGS sequence"/>
</dbReference>
<evidence type="ECO:0000256" key="1">
    <source>
        <dbReference type="ARBA" id="ARBA00007692"/>
    </source>
</evidence>
<evidence type="ECO:0000313" key="5">
    <source>
        <dbReference type="Proteomes" id="UP000639772"/>
    </source>
</evidence>
<dbReference type="GO" id="GO:0003676">
    <property type="term" value="F:nucleic acid binding"/>
    <property type="evidence" value="ECO:0007669"/>
    <property type="project" value="InterPro"/>
</dbReference>
<accession>A0A835PC37</accession>
<dbReference type="PANTHER" id="PTHR13068">
    <property type="entry name" value="CGI-12 PROTEIN-RELATED"/>
    <property type="match status" value="1"/>
</dbReference>
<comment type="similarity">
    <text evidence="1">Belongs to the mTERF family.</text>
</comment>
<reference evidence="4 5" key="1">
    <citation type="journal article" date="2020" name="Nat. Food">
        <title>A phased Vanilla planifolia genome enables genetic improvement of flavour and production.</title>
        <authorList>
            <person name="Hasing T."/>
            <person name="Tang H."/>
            <person name="Brym M."/>
            <person name="Khazi F."/>
            <person name="Huang T."/>
            <person name="Chambers A.H."/>
        </authorList>
    </citation>
    <scope>NUCLEOTIDE SEQUENCE [LARGE SCALE GENOMIC DNA]</scope>
    <source>
        <tissue evidence="4">Leaf</tissue>
    </source>
</reference>
<dbReference type="OrthoDB" id="641315at2759"/>
<gene>
    <name evidence="4" type="ORF">HPP92_026500</name>
</gene>